<organism evidence="2 3">
    <name type="scientific">Romanomermis culicivorax</name>
    <name type="common">Nematode worm</name>
    <dbReference type="NCBI Taxonomy" id="13658"/>
    <lineage>
        <taxon>Eukaryota</taxon>
        <taxon>Metazoa</taxon>
        <taxon>Ecdysozoa</taxon>
        <taxon>Nematoda</taxon>
        <taxon>Enoplea</taxon>
        <taxon>Dorylaimia</taxon>
        <taxon>Mermithida</taxon>
        <taxon>Mermithoidea</taxon>
        <taxon>Mermithidae</taxon>
        <taxon>Romanomermis</taxon>
    </lineage>
</organism>
<evidence type="ECO:0000313" key="2">
    <source>
        <dbReference type="Proteomes" id="UP000887565"/>
    </source>
</evidence>
<accession>A0A915KD42</accession>
<feature type="signal peptide" evidence="1">
    <location>
        <begin position="1"/>
        <end position="21"/>
    </location>
</feature>
<evidence type="ECO:0000313" key="3">
    <source>
        <dbReference type="WBParaSite" id="nRc.2.0.1.t35991-RA"/>
    </source>
</evidence>
<dbReference type="Proteomes" id="UP000887565">
    <property type="component" value="Unplaced"/>
</dbReference>
<proteinExistence type="predicted"/>
<sequence length="136" mass="15679">MLSRRVSVSVICFCIVIDVGGLFNDQHHRKVSIIKTLTQQQVSHLHKYLLAHPQIWAIIDFKNQTMKLDNRQQRINVTPEQPHTNLGRIMTTGARKSTAYTADQCRPQICLLKVSVPKAMPKWYNQLSLKRMSDIV</sequence>
<feature type="chain" id="PRO_5037620588" evidence="1">
    <location>
        <begin position="22"/>
        <end position="136"/>
    </location>
</feature>
<protein>
    <submittedName>
        <fullName evidence="3">Uncharacterized protein</fullName>
    </submittedName>
</protein>
<keyword evidence="1" id="KW-0732">Signal</keyword>
<dbReference type="WBParaSite" id="nRc.2.0.1.t35991-RA">
    <property type="protein sequence ID" value="nRc.2.0.1.t35991-RA"/>
    <property type="gene ID" value="nRc.2.0.1.g35991"/>
</dbReference>
<reference evidence="3" key="1">
    <citation type="submission" date="2022-11" db="UniProtKB">
        <authorList>
            <consortium name="WormBaseParasite"/>
        </authorList>
    </citation>
    <scope>IDENTIFICATION</scope>
</reference>
<dbReference type="AlphaFoldDB" id="A0A915KD42"/>
<keyword evidence="2" id="KW-1185">Reference proteome</keyword>
<evidence type="ECO:0000256" key="1">
    <source>
        <dbReference type="SAM" id="SignalP"/>
    </source>
</evidence>
<name>A0A915KD42_ROMCU</name>